<dbReference type="Gene3D" id="3.30.9.10">
    <property type="entry name" value="D-Amino Acid Oxidase, subunit A, domain 2"/>
    <property type="match status" value="1"/>
</dbReference>
<feature type="domain" description="FAD dependent oxidoreductase" evidence="6">
    <location>
        <begin position="6"/>
        <end position="399"/>
    </location>
</feature>
<organism evidence="7 8">
    <name type="scientific">Halioxenophilus aromaticivorans</name>
    <dbReference type="NCBI Taxonomy" id="1306992"/>
    <lineage>
        <taxon>Bacteria</taxon>
        <taxon>Pseudomonadati</taxon>
        <taxon>Pseudomonadota</taxon>
        <taxon>Gammaproteobacteria</taxon>
        <taxon>Alteromonadales</taxon>
        <taxon>Alteromonadaceae</taxon>
        <taxon>Halioxenophilus</taxon>
    </lineage>
</organism>
<proteinExistence type="inferred from homology"/>
<dbReference type="Proteomes" id="UP001409585">
    <property type="component" value="Unassembled WGS sequence"/>
</dbReference>
<dbReference type="PANTHER" id="PTHR43104">
    <property type="entry name" value="L-2-HYDROXYGLUTARATE DEHYDROGENASE, MITOCHONDRIAL"/>
    <property type="match status" value="1"/>
</dbReference>
<dbReference type="Gene3D" id="3.50.50.60">
    <property type="entry name" value="FAD/NAD(P)-binding domain"/>
    <property type="match status" value="1"/>
</dbReference>
<protein>
    <submittedName>
        <fullName evidence="7">L-2-hydroxyglutarate oxidase</fullName>
    </submittedName>
</protein>
<evidence type="ECO:0000259" key="6">
    <source>
        <dbReference type="Pfam" id="PF01266"/>
    </source>
</evidence>
<evidence type="ECO:0000256" key="5">
    <source>
        <dbReference type="ARBA" id="ARBA00037941"/>
    </source>
</evidence>
<comment type="cofactor">
    <cofactor evidence="1">
        <name>FAD</name>
        <dbReference type="ChEBI" id="CHEBI:57692"/>
    </cofactor>
</comment>
<keyword evidence="4" id="KW-0560">Oxidoreductase</keyword>
<dbReference type="InterPro" id="IPR036188">
    <property type="entry name" value="FAD/NAD-bd_sf"/>
</dbReference>
<dbReference type="AlphaFoldDB" id="A0AAV3TZL9"/>
<dbReference type="PANTHER" id="PTHR43104:SF2">
    <property type="entry name" value="L-2-HYDROXYGLUTARATE DEHYDROGENASE, MITOCHONDRIAL"/>
    <property type="match status" value="1"/>
</dbReference>
<dbReference type="GO" id="GO:0047545">
    <property type="term" value="F:(S)-2-hydroxyglutarate dehydrogenase activity"/>
    <property type="evidence" value="ECO:0007669"/>
    <property type="project" value="TreeGrafter"/>
</dbReference>
<dbReference type="SUPFAM" id="SSF51905">
    <property type="entry name" value="FAD/NAD(P)-binding domain"/>
    <property type="match status" value="1"/>
</dbReference>
<evidence type="ECO:0000256" key="4">
    <source>
        <dbReference type="ARBA" id="ARBA00023002"/>
    </source>
</evidence>
<keyword evidence="8" id="KW-1185">Reference proteome</keyword>
<reference evidence="8" key="1">
    <citation type="journal article" date="2019" name="Int. J. Syst. Evol. Microbiol.">
        <title>The Global Catalogue of Microorganisms (GCM) 10K type strain sequencing project: providing services to taxonomists for standard genome sequencing and annotation.</title>
        <authorList>
            <consortium name="The Broad Institute Genomics Platform"/>
            <consortium name="The Broad Institute Genome Sequencing Center for Infectious Disease"/>
            <person name="Wu L."/>
            <person name="Ma J."/>
        </authorList>
    </citation>
    <scope>NUCLEOTIDE SEQUENCE [LARGE SCALE GENOMIC DNA]</scope>
    <source>
        <strain evidence="8">JCM 19134</strain>
    </source>
</reference>
<name>A0AAV3TZL9_9ALTE</name>
<dbReference type="RefSeq" id="WP_345418123.1">
    <property type="nucleotide sequence ID" value="NZ_AP031496.1"/>
</dbReference>
<dbReference type="GO" id="GO:0005737">
    <property type="term" value="C:cytoplasm"/>
    <property type="evidence" value="ECO:0007669"/>
    <property type="project" value="TreeGrafter"/>
</dbReference>
<keyword evidence="2" id="KW-0285">Flavoprotein</keyword>
<evidence type="ECO:0000256" key="3">
    <source>
        <dbReference type="ARBA" id="ARBA00022827"/>
    </source>
</evidence>
<dbReference type="NCBIfam" id="NF008726">
    <property type="entry name" value="PRK11728.1"/>
    <property type="match status" value="1"/>
</dbReference>
<evidence type="ECO:0000256" key="1">
    <source>
        <dbReference type="ARBA" id="ARBA00001974"/>
    </source>
</evidence>
<accession>A0AAV3TZL9</accession>
<gene>
    <name evidence="7" type="primary">lhgO</name>
    <name evidence="7" type="ORF">GCM10025791_10410</name>
</gene>
<comment type="caution">
    <text evidence="7">The sequence shown here is derived from an EMBL/GenBank/DDBJ whole genome shotgun (WGS) entry which is preliminary data.</text>
</comment>
<evidence type="ECO:0000256" key="2">
    <source>
        <dbReference type="ARBA" id="ARBA00022630"/>
    </source>
</evidence>
<dbReference type="Pfam" id="PF01266">
    <property type="entry name" value="DAO"/>
    <property type="match status" value="1"/>
</dbReference>
<evidence type="ECO:0000313" key="7">
    <source>
        <dbReference type="EMBL" id="GAA4935108.1"/>
    </source>
</evidence>
<dbReference type="EMBL" id="BAABLX010000007">
    <property type="protein sequence ID" value="GAA4935108.1"/>
    <property type="molecule type" value="Genomic_DNA"/>
</dbReference>
<evidence type="ECO:0000313" key="8">
    <source>
        <dbReference type="Proteomes" id="UP001409585"/>
    </source>
</evidence>
<keyword evidence="3" id="KW-0274">FAD</keyword>
<comment type="similarity">
    <text evidence="5">Belongs to the L2HGDH family.</text>
</comment>
<sequence length="407" mass="44606">MSNDFDFAVIGGGIVGLATARQLQQCHANARIVLVEKESELARHQTGRNSGVIHAGVYYAPGSLKADFCRRGAQATKDFCQREGIAVELCGKLLVATNELEQQRMSALLTRCAENGIEVQPLSAQELRQREPHIAGVGAIWVPSTGIVDYRLICQRLAQQFVTAGGELRTHWPVQKLSETGTSVVLAGPKGEVQASYLIACAGLQADRIASAMGARLDGDSQREFRIVPFRGEYYRLPAGRAGLINHLIYPIPDPELPFLGVHLTKTIDGGITVGPNAVLGFKREGYGQLNISAKDCKDILNFAGTWPLIKQHWSSGWQEFKDSWFKRGYLNRVQKYCPELTLNDLMPEPVGIRAQAVLDDGSLVHDFLFARTKRSLHVCNAPSPAATSAFPIAEYLVDQLAQQIEA</sequence>
<dbReference type="InterPro" id="IPR006076">
    <property type="entry name" value="FAD-dep_OxRdtase"/>
</dbReference>